<proteinExistence type="predicted"/>
<feature type="domain" description="G protein gamma" evidence="1">
    <location>
        <begin position="1"/>
        <end position="33"/>
    </location>
</feature>
<organism evidence="2 3">
    <name type="scientific">Leptotrombidium deliense</name>
    <dbReference type="NCBI Taxonomy" id="299467"/>
    <lineage>
        <taxon>Eukaryota</taxon>
        <taxon>Metazoa</taxon>
        <taxon>Ecdysozoa</taxon>
        <taxon>Arthropoda</taxon>
        <taxon>Chelicerata</taxon>
        <taxon>Arachnida</taxon>
        <taxon>Acari</taxon>
        <taxon>Acariformes</taxon>
        <taxon>Trombidiformes</taxon>
        <taxon>Prostigmata</taxon>
        <taxon>Anystina</taxon>
        <taxon>Parasitengona</taxon>
        <taxon>Trombiculoidea</taxon>
        <taxon>Trombiculidae</taxon>
        <taxon>Leptotrombidium</taxon>
    </lineage>
</organism>
<dbReference type="InterPro" id="IPR036284">
    <property type="entry name" value="GGL_sf"/>
</dbReference>
<dbReference type="SUPFAM" id="SSF48670">
    <property type="entry name" value="Transducin (heterotrimeric G protein), gamma chain"/>
    <property type="match status" value="1"/>
</dbReference>
<dbReference type="InterPro" id="IPR015898">
    <property type="entry name" value="G-protein_gamma-like_dom"/>
</dbReference>
<evidence type="ECO:0000259" key="1">
    <source>
        <dbReference type="PROSITE" id="PS50058"/>
    </source>
</evidence>
<dbReference type="Gene3D" id="4.10.260.10">
    <property type="entry name" value="Transducin (heterotrimeric G protein), gamma chain"/>
    <property type="match status" value="1"/>
</dbReference>
<dbReference type="OrthoDB" id="6264244at2759"/>
<dbReference type="GO" id="GO:0007186">
    <property type="term" value="P:G protein-coupled receptor signaling pathway"/>
    <property type="evidence" value="ECO:0007669"/>
    <property type="project" value="InterPro"/>
</dbReference>
<sequence>MEYCIRHQPHDILVTGISNSENPLRESKTCVVL</sequence>
<gene>
    <name evidence="2" type="ORF">B4U80_10513</name>
</gene>
<accession>A0A443SKZ5</accession>
<dbReference type="AlphaFoldDB" id="A0A443SKZ5"/>
<evidence type="ECO:0000313" key="2">
    <source>
        <dbReference type="EMBL" id="RWS28172.1"/>
    </source>
</evidence>
<dbReference type="EMBL" id="NCKV01001535">
    <property type="protein sequence ID" value="RWS28172.1"/>
    <property type="molecule type" value="Genomic_DNA"/>
</dbReference>
<dbReference type="VEuPathDB" id="VectorBase:LDEU003866"/>
<name>A0A443SKZ5_9ACAR</name>
<dbReference type="Proteomes" id="UP000288716">
    <property type="component" value="Unassembled WGS sequence"/>
</dbReference>
<dbReference type="PROSITE" id="PS50058">
    <property type="entry name" value="G_PROTEIN_GAMMA"/>
    <property type="match status" value="1"/>
</dbReference>
<evidence type="ECO:0000313" key="3">
    <source>
        <dbReference type="Proteomes" id="UP000288716"/>
    </source>
</evidence>
<protein>
    <submittedName>
        <fullName evidence="2">Guanine nucleotide-binding protein G(I)/G(S)/G(O) subunit gamma-12-like protein</fullName>
    </submittedName>
</protein>
<reference evidence="2 3" key="1">
    <citation type="journal article" date="2018" name="Gigascience">
        <title>Genomes of trombidid mites reveal novel predicted allergens and laterally-transferred genes associated with secondary metabolism.</title>
        <authorList>
            <person name="Dong X."/>
            <person name="Chaisiri K."/>
            <person name="Xia D."/>
            <person name="Armstrong S.D."/>
            <person name="Fang Y."/>
            <person name="Donnelly M.J."/>
            <person name="Kadowaki T."/>
            <person name="McGarry J.W."/>
            <person name="Darby A.C."/>
            <person name="Makepeace B.L."/>
        </authorList>
    </citation>
    <scope>NUCLEOTIDE SEQUENCE [LARGE SCALE GENOMIC DNA]</scope>
    <source>
        <strain evidence="2">UoL-UT</strain>
    </source>
</reference>
<comment type="caution">
    <text evidence="2">The sequence shown here is derived from an EMBL/GenBank/DDBJ whole genome shotgun (WGS) entry which is preliminary data.</text>
</comment>
<keyword evidence="3" id="KW-1185">Reference proteome</keyword>